<keyword evidence="3" id="KW-0067">ATP-binding</keyword>
<dbReference type="PRINTS" id="PR00364">
    <property type="entry name" value="DISEASERSIST"/>
</dbReference>
<accession>A0A8B8K142</accession>
<dbReference type="SUPFAM" id="SSF52540">
    <property type="entry name" value="P-loop containing nucleoside triphosphate hydrolases"/>
    <property type="match status" value="1"/>
</dbReference>
<dbReference type="InterPro" id="IPR002182">
    <property type="entry name" value="NB-ARC"/>
</dbReference>
<evidence type="ECO:0000256" key="2">
    <source>
        <dbReference type="ARBA" id="ARBA00022821"/>
    </source>
</evidence>
<dbReference type="Gene3D" id="3.40.50.300">
    <property type="entry name" value="P-loop containing nucleotide triphosphate hydrolases"/>
    <property type="match status" value="1"/>
</dbReference>
<reference evidence="6" key="2">
    <citation type="submission" date="2025-08" db="UniProtKB">
        <authorList>
            <consortium name="RefSeq"/>
        </authorList>
    </citation>
    <scope>IDENTIFICATION</scope>
    <source>
        <tissue evidence="6">Young leaves</tissue>
    </source>
</reference>
<dbReference type="GO" id="GO:0006952">
    <property type="term" value="P:defense response"/>
    <property type="evidence" value="ECO:0007669"/>
    <property type="project" value="UniProtKB-KW"/>
</dbReference>
<dbReference type="GeneID" id="113851225"/>
<dbReference type="GO" id="GO:0043531">
    <property type="term" value="F:ADP binding"/>
    <property type="evidence" value="ECO:0007669"/>
    <property type="project" value="InterPro"/>
</dbReference>
<dbReference type="GO" id="GO:0005524">
    <property type="term" value="F:ATP binding"/>
    <property type="evidence" value="ECO:0007669"/>
    <property type="project" value="UniProtKB-KW"/>
</dbReference>
<evidence type="ECO:0000259" key="4">
    <source>
        <dbReference type="Pfam" id="PF00931"/>
    </source>
</evidence>
<evidence type="ECO:0000313" key="6">
    <source>
        <dbReference type="RefSeq" id="XP_027337497.1"/>
    </source>
</evidence>
<dbReference type="InterPro" id="IPR050905">
    <property type="entry name" value="Plant_NBS-LRR"/>
</dbReference>
<organism evidence="5 6">
    <name type="scientific">Abrus precatorius</name>
    <name type="common">Indian licorice</name>
    <name type="synonym">Glycine abrus</name>
    <dbReference type="NCBI Taxonomy" id="3816"/>
    <lineage>
        <taxon>Eukaryota</taxon>
        <taxon>Viridiplantae</taxon>
        <taxon>Streptophyta</taxon>
        <taxon>Embryophyta</taxon>
        <taxon>Tracheophyta</taxon>
        <taxon>Spermatophyta</taxon>
        <taxon>Magnoliopsida</taxon>
        <taxon>eudicotyledons</taxon>
        <taxon>Gunneridae</taxon>
        <taxon>Pentapetalae</taxon>
        <taxon>rosids</taxon>
        <taxon>fabids</taxon>
        <taxon>Fabales</taxon>
        <taxon>Fabaceae</taxon>
        <taxon>Papilionoideae</taxon>
        <taxon>50 kb inversion clade</taxon>
        <taxon>NPAAA clade</taxon>
        <taxon>indigoferoid/millettioid clade</taxon>
        <taxon>Abreae</taxon>
        <taxon>Abrus</taxon>
    </lineage>
</organism>
<feature type="domain" description="NB-ARC" evidence="4">
    <location>
        <begin position="199"/>
        <end position="361"/>
    </location>
</feature>
<evidence type="ECO:0000256" key="1">
    <source>
        <dbReference type="ARBA" id="ARBA00022741"/>
    </source>
</evidence>
<dbReference type="Pfam" id="PF00931">
    <property type="entry name" value="NB-ARC"/>
    <property type="match status" value="1"/>
</dbReference>
<protein>
    <submittedName>
        <fullName evidence="6">Disease resistance protein At4g27190-like</fullName>
    </submittedName>
</protein>
<dbReference type="PANTHER" id="PTHR33463:SF105">
    <property type="entry name" value="AND NB-ARC DOMAIN DISEASE RESISTANCE PROTEIN, PUTATIVE-RELATED"/>
    <property type="match status" value="1"/>
</dbReference>
<dbReference type="Gene3D" id="1.10.8.430">
    <property type="entry name" value="Helical domain of apoptotic protease-activating factors"/>
    <property type="match status" value="1"/>
</dbReference>
<dbReference type="AlphaFoldDB" id="A0A8B8K142"/>
<keyword evidence="2" id="KW-0611">Plant defense</keyword>
<dbReference type="OrthoDB" id="1435486at2759"/>
<dbReference type="KEGG" id="aprc:113851225"/>
<gene>
    <name evidence="6" type="primary">LOC113851225</name>
</gene>
<dbReference type="InterPro" id="IPR027417">
    <property type="entry name" value="P-loop_NTPase"/>
</dbReference>
<dbReference type="FunFam" id="3.40.50.300:FF:001091">
    <property type="entry name" value="Probable disease resistance protein At1g61300"/>
    <property type="match status" value="1"/>
</dbReference>
<sequence length="454" mass="52216">MAWIFSWQYRYSKTEEDDILPMIHRHAFVKWWNQFNAKHAGPQGVNEFFGNNPKLLRLADPVTFKFLNQKAKIAAFLSGCDSKDKMKKNLKEVLLLLNQDEAESSTKQKSDPNKDDDFYQNEDDYLTSWLKETDELINDTQMKKTCFYGWCPNCKWRYSRGKQLANKKELKSGNVGISPKLPGVEYHSSQDYVSFESRKSKIEELLDALENDSNFIIGLQGMGGTGKTTLAKEVGKKLKQLEQFDHVIDTTVSYTLDIRKTQDDIAAPLGLDFKDKNESERLKLLWSRLTGGAKILLILDDVWNPINFDEIGIPRKDNHKGCRIFLTTREMKVCQSMGWEKIIQLGFCSGEDAWTLFKKHAHISDCFSKRLLAKECEGLPVAIAAIASSLKGEQRLEKWKSTLKSLQKSVPMHGVDESLIEVYKCLRYTYDNLRNEEAKKLFLLCSLFPEDAEL</sequence>
<keyword evidence="1" id="KW-0547">Nucleotide-binding</keyword>
<dbReference type="InterPro" id="IPR042197">
    <property type="entry name" value="Apaf_helical"/>
</dbReference>
<name>A0A8B8K142_ABRPR</name>
<proteinExistence type="predicted"/>
<dbReference type="PANTHER" id="PTHR33463">
    <property type="entry name" value="NB-ARC DOMAIN-CONTAINING PROTEIN-RELATED"/>
    <property type="match status" value="1"/>
</dbReference>
<keyword evidence="5" id="KW-1185">Reference proteome</keyword>
<reference evidence="5" key="1">
    <citation type="journal article" date="2019" name="Toxins">
        <title>Detection of Abrin-Like and Prepropulchellin-Like Toxin Genes and Transcripts Using Whole Genome Sequencing and Full-Length Transcript Sequencing of Abrus precatorius.</title>
        <authorList>
            <person name="Hovde B.T."/>
            <person name="Daligault H.E."/>
            <person name="Hanschen E.R."/>
            <person name="Kunde Y.A."/>
            <person name="Johnson M.B."/>
            <person name="Starkenburg S.R."/>
            <person name="Johnson S.L."/>
        </authorList>
    </citation>
    <scope>NUCLEOTIDE SEQUENCE [LARGE SCALE GENOMIC DNA]</scope>
</reference>
<dbReference type="Proteomes" id="UP000694853">
    <property type="component" value="Unplaced"/>
</dbReference>
<dbReference type="RefSeq" id="XP_027337497.1">
    <property type="nucleotide sequence ID" value="XM_027481696.1"/>
</dbReference>
<evidence type="ECO:0000256" key="3">
    <source>
        <dbReference type="ARBA" id="ARBA00022840"/>
    </source>
</evidence>
<evidence type="ECO:0000313" key="5">
    <source>
        <dbReference type="Proteomes" id="UP000694853"/>
    </source>
</evidence>